<dbReference type="RefSeq" id="XP_065986533.1">
    <property type="nucleotide sequence ID" value="XM_066130474.1"/>
</dbReference>
<evidence type="ECO:0000313" key="3">
    <source>
        <dbReference type="Proteomes" id="UP000510686"/>
    </source>
</evidence>
<organism evidence="2 3">
    <name type="scientific">Metarhizium brunneum</name>
    <dbReference type="NCBI Taxonomy" id="500148"/>
    <lineage>
        <taxon>Eukaryota</taxon>
        <taxon>Fungi</taxon>
        <taxon>Dikarya</taxon>
        <taxon>Ascomycota</taxon>
        <taxon>Pezizomycotina</taxon>
        <taxon>Sordariomycetes</taxon>
        <taxon>Hypocreomycetidae</taxon>
        <taxon>Hypocreales</taxon>
        <taxon>Clavicipitaceae</taxon>
        <taxon>Metarhizium</taxon>
    </lineage>
</organism>
<evidence type="ECO:0000256" key="1">
    <source>
        <dbReference type="SAM" id="MobiDB-lite"/>
    </source>
</evidence>
<accession>A0A7D5UVA5</accession>
<proteinExistence type="predicted"/>
<dbReference type="AlphaFoldDB" id="A0A7D5UVA5"/>
<dbReference type="Proteomes" id="UP000510686">
    <property type="component" value="Chromosome 2"/>
</dbReference>
<feature type="compositionally biased region" description="Basic residues" evidence="1">
    <location>
        <begin position="434"/>
        <end position="445"/>
    </location>
</feature>
<sequence length="607" mass="69197">MSAIRLLSDELRNMLADSPEYSKKKVLIEADTKDESRHWDWEQATPHTTRIGGRRFQGGLNDLRQVAIRYRDAQKGPRNKKVSIQSCQLTALLPNRRYQNMFSLTERLTRVNDELYGRSAVQKWKCTQGKAKPWRGNTFLGNGGKIKGIPSSFLRRYAGFGSSYLAQCKRNCKRRRFELKLECEAQRELDDVTGKLYDLDAENESWEWKPEDVKRLLTERVDASLESSQIPYEAYVGSILGEQFQLGRLISEDEHWGEAVYQVTALLAPNKALEARSYCLTGLPREQLVSIKRRMKRLHRKYGVSKIDQARKKFLVYYRNSPPNTPGSERESERTLGASTSTKDRMTFRISNYDYEFPALLETKSPRHTRMGVWTKEMSWAFPDQSLSCEESINESSARDNHAAEEPRPPSSGQNPVVSSNILDSCAPRSPLQRGRRRRPRKSKAKASQLASPGETLHETLATFYTDSEIHEETGSQDASRVPPQHDACVKELGSLTAMHEQLNNIAGNIATLSDRLAEQYHLVQTASQSVQRRVAWLSQTMDEQQKPGMALEEESPIFLELERTSTSCASICQQLCAQVDRYNRLCPKPMEFCETGALIGQRLRAT</sequence>
<dbReference type="GeneID" id="26242421"/>
<protein>
    <submittedName>
        <fullName evidence="2">Uncharacterized protein</fullName>
    </submittedName>
</protein>
<dbReference type="KEGG" id="mbrn:26242421"/>
<keyword evidence="3" id="KW-1185">Reference proteome</keyword>
<name>A0A7D5UVA5_9HYPO</name>
<gene>
    <name evidence="2" type="ORF">G6M90_00g049730</name>
</gene>
<dbReference type="OrthoDB" id="5231571at2759"/>
<dbReference type="EMBL" id="CP058933">
    <property type="protein sequence ID" value="QLI68214.1"/>
    <property type="molecule type" value="Genomic_DNA"/>
</dbReference>
<feature type="region of interest" description="Disordered" evidence="1">
    <location>
        <begin position="391"/>
        <end position="458"/>
    </location>
</feature>
<feature type="compositionally biased region" description="Polar residues" evidence="1">
    <location>
        <begin position="411"/>
        <end position="423"/>
    </location>
</feature>
<feature type="compositionally biased region" description="Basic and acidic residues" evidence="1">
    <location>
        <begin position="397"/>
        <end position="408"/>
    </location>
</feature>
<evidence type="ECO:0000313" key="2">
    <source>
        <dbReference type="EMBL" id="QLI68214.1"/>
    </source>
</evidence>
<feature type="region of interest" description="Disordered" evidence="1">
    <location>
        <begin position="318"/>
        <end position="343"/>
    </location>
</feature>
<reference evidence="2 3" key="1">
    <citation type="submission" date="2020-07" db="EMBL/GenBank/DDBJ databases">
        <title>Telomere length de novo assembly of all 7 chromosomes of the fungus, Metarhizium brunneum, using a novel assembly pipeline.</title>
        <authorList>
            <person name="Saud z."/>
            <person name="Kortsinoglou A."/>
            <person name="Kouvelis V.N."/>
            <person name="Butt T.M."/>
        </authorList>
    </citation>
    <scope>NUCLEOTIDE SEQUENCE [LARGE SCALE GENOMIC DNA]</scope>
    <source>
        <strain evidence="2 3">4556</strain>
    </source>
</reference>